<dbReference type="CDD" id="cd14978">
    <property type="entry name" value="7tmA_FMRFamide_R-like"/>
    <property type="match status" value="1"/>
</dbReference>
<feature type="transmembrane region" description="Helical" evidence="5">
    <location>
        <begin position="23"/>
        <end position="56"/>
    </location>
</feature>
<organism evidence="7 8">
    <name type="scientific">Aplysia californica</name>
    <name type="common">California sea hare</name>
    <dbReference type="NCBI Taxonomy" id="6500"/>
    <lineage>
        <taxon>Eukaryota</taxon>
        <taxon>Metazoa</taxon>
        <taxon>Spiralia</taxon>
        <taxon>Lophotrochozoa</taxon>
        <taxon>Mollusca</taxon>
        <taxon>Gastropoda</taxon>
        <taxon>Heterobranchia</taxon>
        <taxon>Euthyneura</taxon>
        <taxon>Tectipleura</taxon>
        <taxon>Aplysiida</taxon>
        <taxon>Aplysioidea</taxon>
        <taxon>Aplysiidae</taxon>
        <taxon>Aplysia</taxon>
    </lineage>
</organism>
<keyword evidence="7" id="KW-1185">Reference proteome</keyword>
<dbReference type="GeneID" id="106012078"/>
<dbReference type="SUPFAM" id="SSF81321">
    <property type="entry name" value="Family A G protein-coupled receptor-like"/>
    <property type="match status" value="1"/>
</dbReference>
<dbReference type="InterPro" id="IPR000276">
    <property type="entry name" value="GPCR_Rhodpsn"/>
</dbReference>
<evidence type="ECO:0000313" key="8">
    <source>
        <dbReference type="RefSeq" id="XP_012939260.1"/>
    </source>
</evidence>
<dbReference type="Gene3D" id="1.20.1070.10">
    <property type="entry name" value="Rhodopsin 7-helix transmembrane proteins"/>
    <property type="match status" value="1"/>
</dbReference>
<feature type="transmembrane region" description="Helical" evidence="5">
    <location>
        <begin position="202"/>
        <end position="226"/>
    </location>
</feature>
<dbReference type="InterPro" id="IPR017452">
    <property type="entry name" value="GPCR_Rhodpsn_7TM"/>
</dbReference>
<feature type="transmembrane region" description="Helical" evidence="5">
    <location>
        <begin position="68"/>
        <end position="89"/>
    </location>
</feature>
<dbReference type="PANTHER" id="PTHR46641:SF2">
    <property type="entry name" value="FMRFAMIDE RECEPTOR"/>
    <property type="match status" value="1"/>
</dbReference>
<dbReference type="SMART" id="SM01381">
    <property type="entry name" value="7TM_GPCR_Srsx"/>
    <property type="match status" value="1"/>
</dbReference>
<evidence type="ECO:0000256" key="5">
    <source>
        <dbReference type="SAM" id="Phobius"/>
    </source>
</evidence>
<reference evidence="8" key="1">
    <citation type="submission" date="2025-08" db="UniProtKB">
        <authorList>
            <consortium name="RefSeq"/>
        </authorList>
    </citation>
    <scope>IDENTIFICATION</scope>
</reference>
<evidence type="ECO:0000259" key="6">
    <source>
        <dbReference type="PROSITE" id="PS50262"/>
    </source>
</evidence>
<accession>A0ABM1A231</accession>
<evidence type="ECO:0000256" key="3">
    <source>
        <dbReference type="ARBA" id="ARBA00022989"/>
    </source>
</evidence>
<feature type="transmembrane region" description="Helical" evidence="5">
    <location>
        <begin position="152"/>
        <end position="173"/>
    </location>
</feature>
<keyword evidence="4 5" id="KW-0472">Membrane</keyword>
<feature type="transmembrane region" description="Helical" evidence="5">
    <location>
        <begin position="258"/>
        <end position="279"/>
    </location>
</feature>
<dbReference type="PRINTS" id="PR00237">
    <property type="entry name" value="GPCRRHODOPSN"/>
</dbReference>
<protein>
    <submittedName>
        <fullName evidence="8">Tachykinin-like peptides receptor 99D</fullName>
    </submittedName>
</protein>
<keyword evidence="2 5" id="KW-0812">Transmembrane</keyword>
<comment type="subcellular location">
    <subcellularLocation>
        <location evidence="1">Membrane</location>
    </subcellularLocation>
</comment>
<dbReference type="PROSITE" id="PS50262">
    <property type="entry name" value="G_PROTEIN_RECEP_F1_2"/>
    <property type="match status" value="1"/>
</dbReference>
<dbReference type="RefSeq" id="XP_012939260.1">
    <property type="nucleotide sequence ID" value="XM_013083806.2"/>
</dbReference>
<feature type="domain" description="G-protein coupled receptors family 1 profile" evidence="6">
    <location>
        <begin position="47"/>
        <end position="318"/>
    </location>
</feature>
<feature type="transmembrane region" description="Helical" evidence="5">
    <location>
        <begin position="299"/>
        <end position="319"/>
    </location>
</feature>
<dbReference type="InterPro" id="IPR052954">
    <property type="entry name" value="GPCR-Ligand_Int"/>
</dbReference>
<evidence type="ECO:0000256" key="4">
    <source>
        <dbReference type="ARBA" id="ARBA00023136"/>
    </source>
</evidence>
<evidence type="ECO:0000313" key="7">
    <source>
        <dbReference type="Proteomes" id="UP000694888"/>
    </source>
</evidence>
<name>A0ABM1A231_APLCA</name>
<evidence type="ECO:0000256" key="2">
    <source>
        <dbReference type="ARBA" id="ARBA00022692"/>
    </source>
</evidence>
<gene>
    <name evidence="8" type="primary">LOC106012078</name>
</gene>
<dbReference type="Pfam" id="PF10324">
    <property type="entry name" value="7TM_GPCR_Srw"/>
    <property type="match status" value="1"/>
</dbReference>
<dbReference type="PANTHER" id="PTHR46641">
    <property type="entry name" value="FMRFAMIDE RECEPTOR-RELATED"/>
    <property type="match status" value="1"/>
</dbReference>
<proteinExistence type="predicted"/>
<sequence>MASGNETHGTSFGPRPSRMVNDLVLAIFVIGFYVIILGVISFFGIVANVINLIVFIRQGFKDTVNISLFSLAIADIGALIASFWLSIGFNPFFANACLPFDPKDVLYLTAGWPGTCFSRISGWITASIMLERCLCIAVPLKVKTMITVKRTVIVLVSIYVAMIGALLLVFYALRLEPRYSPLKNETKIRIVYITNGFAIESAVFLINAFSQLITFSIVIICSIILVQNLISKSKWRKSTSSSGDHDSFSNRDKKIVKLVLFIAIIFIVCLSPSVINFIAQSLEPEYTASGKYGDLYLLIWSFSASLSTTNSAVNIFVYYNMSSKYKQILDKMLPRCTKG</sequence>
<evidence type="ECO:0000256" key="1">
    <source>
        <dbReference type="ARBA" id="ARBA00004370"/>
    </source>
</evidence>
<dbReference type="Proteomes" id="UP000694888">
    <property type="component" value="Unplaced"/>
</dbReference>
<dbReference type="InterPro" id="IPR019427">
    <property type="entry name" value="7TM_GPCR_serpentine_rcpt_Srw"/>
</dbReference>
<keyword evidence="3 5" id="KW-1133">Transmembrane helix</keyword>